<evidence type="ECO:0000256" key="1">
    <source>
        <dbReference type="SAM" id="Phobius"/>
    </source>
</evidence>
<keyword evidence="1" id="KW-1133">Transmembrane helix</keyword>
<feature type="transmembrane region" description="Helical" evidence="1">
    <location>
        <begin position="18"/>
        <end position="38"/>
    </location>
</feature>
<dbReference type="RefSeq" id="WP_262566562.1">
    <property type="nucleotide sequence ID" value="NZ_JAPFCC010000001.1"/>
</dbReference>
<comment type="caution">
    <text evidence="2">The sequence shown here is derived from an EMBL/GenBank/DDBJ whole genome shotgun (WGS) entry which is preliminary data.</text>
</comment>
<keyword evidence="3" id="KW-1185">Reference proteome</keyword>
<reference evidence="2 3" key="1">
    <citation type="submission" date="2022-10" db="EMBL/GenBank/DDBJ databases">
        <title>High-quality genome sequences of two octocoral-associated bacteria, Endozoicomonas euniceicola EF212 and Endozoicomonas gorgoniicola PS125.</title>
        <authorList>
            <person name="Chiou Y.-J."/>
            <person name="Chen Y.-H."/>
        </authorList>
    </citation>
    <scope>NUCLEOTIDE SEQUENCE [LARGE SCALE GENOMIC DNA]</scope>
    <source>
        <strain evidence="2 3">PS125</strain>
    </source>
</reference>
<protein>
    <submittedName>
        <fullName evidence="2">FixH family protein</fullName>
    </submittedName>
</protein>
<proteinExistence type="predicted"/>
<dbReference type="EMBL" id="JAPFCC010000001">
    <property type="protein sequence ID" value="MCW7551514.1"/>
    <property type="molecule type" value="Genomic_DNA"/>
</dbReference>
<name>A0ABT3MQ62_9GAMM</name>
<organism evidence="2 3">
    <name type="scientific">Endozoicomonas gorgoniicola</name>
    <dbReference type="NCBI Taxonomy" id="1234144"/>
    <lineage>
        <taxon>Bacteria</taxon>
        <taxon>Pseudomonadati</taxon>
        <taxon>Pseudomonadota</taxon>
        <taxon>Gammaproteobacteria</taxon>
        <taxon>Oceanospirillales</taxon>
        <taxon>Endozoicomonadaceae</taxon>
        <taxon>Endozoicomonas</taxon>
    </lineage>
</organism>
<accession>A0ABT3MQ62</accession>
<dbReference type="Proteomes" id="UP001209854">
    <property type="component" value="Unassembled WGS sequence"/>
</dbReference>
<dbReference type="Pfam" id="PF05751">
    <property type="entry name" value="FixH"/>
    <property type="match status" value="1"/>
</dbReference>
<keyword evidence="1" id="KW-0472">Membrane</keyword>
<evidence type="ECO:0000313" key="2">
    <source>
        <dbReference type="EMBL" id="MCW7551514.1"/>
    </source>
</evidence>
<evidence type="ECO:0000313" key="3">
    <source>
        <dbReference type="Proteomes" id="UP001209854"/>
    </source>
</evidence>
<keyword evidence="1" id="KW-0812">Transmembrane</keyword>
<gene>
    <name evidence="2" type="ORF">NX722_02415</name>
</gene>
<dbReference type="InterPro" id="IPR008620">
    <property type="entry name" value="FixH"/>
</dbReference>
<sequence length="184" mass="20871">MTHPVNHEPFTPWYKEPWVWAIIGLLLTTFIWGGYRIYYAFKIQDSVVVDDYYKSGKAINQDLTRDQNAKDLNISAQLTIDELMGEVQVRVQGDAEEWPSSLKLSLLSPAFADRDKVITLKQGITLTSDVVYVGQTDRAVSGKTYIQLETIDELIPEIGYETGWRLNQTHTLEPGATVLLHSQP</sequence>